<evidence type="ECO:0000313" key="4">
    <source>
        <dbReference type="Proteomes" id="UP000007799"/>
    </source>
</evidence>
<dbReference type="SMART" id="SM00228">
    <property type="entry name" value="PDZ"/>
    <property type="match status" value="1"/>
</dbReference>
<dbReference type="InterPro" id="IPR017379">
    <property type="entry name" value="GIPC1/2/3"/>
</dbReference>
<dbReference type="STRING" id="946362.F2UH75"/>
<dbReference type="Pfam" id="PF00595">
    <property type="entry name" value="PDZ"/>
    <property type="match status" value="1"/>
</dbReference>
<organism evidence="4">
    <name type="scientific">Salpingoeca rosetta (strain ATCC 50818 / BSB-021)</name>
    <dbReference type="NCBI Taxonomy" id="946362"/>
    <lineage>
        <taxon>Eukaryota</taxon>
        <taxon>Choanoflagellata</taxon>
        <taxon>Craspedida</taxon>
        <taxon>Salpingoecidae</taxon>
        <taxon>Salpingoeca</taxon>
    </lineage>
</organism>
<proteinExistence type="inferred from homology"/>
<dbReference type="Proteomes" id="UP000007799">
    <property type="component" value="Unassembled WGS sequence"/>
</dbReference>
<dbReference type="GeneID" id="16071948"/>
<dbReference type="SUPFAM" id="SSF50156">
    <property type="entry name" value="PDZ domain-like"/>
    <property type="match status" value="1"/>
</dbReference>
<dbReference type="PANTHER" id="PTHR12259:SF1">
    <property type="entry name" value="GH21964P"/>
    <property type="match status" value="1"/>
</dbReference>
<dbReference type="InterPro" id="IPR001478">
    <property type="entry name" value="PDZ"/>
</dbReference>
<dbReference type="AlphaFoldDB" id="F2UH75"/>
<accession>F2UH75</accession>
<feature type="domain" description="PDZ" evidence="2">
    <location>
        <begin position="103"/>
        <end position="165"/>
    </location>
</feature>
<dbReference type="OrthoDB" id="6509831at2759"/>
<dbReference type="InterPro" id="IPR056814">
    <property type="entry name" value="GIPC1-3_GH1"/>
</dbReference>
<dbReference type="EMBL" id="GL832974">
    <property type="protein sequence ID" value="EGD76474.1"/>
    <property type="molecule type" value="Genomic_DNA"/>
</dbReference>
<dbReference type="RefSeq" id="XP_004991388.1">
    <property type="nucleotide sequence ID" value="XM_004991331.1"/>
</dbReference>
<dbReference type="InterPro" id="IPR036034">
    <property type="entry name" value="PDZ_sf"/>
</dbReference>
<dbReference type="FunCoup" id="F2UH75">
    <property type="interactions" value="635"/>
</dbReference>
<dbReference type="Pfam" id="PF25082">
    <property type="entry name" value="GIPC1_GH2"/>
    <property type="match status" value="1"/>
</dbReference>
<dbReference type="Gene3D" id="2.30.42.10">
    <property type="match status" value="1"/>
</dbReference>
<dbReference type="Pfam" id="PF25083">
    <property type="entry name" value="GIPC1_GH1"/>
    <property type="match status" value="1"/>
</dbReference>
<dbReference type="InParanoid" id="F2UH75"/>
<gene>
    <name evidence="3" type="ORF">PTSG_07590</name>
</gene>
<dbReference type="PANTHER" id="PTHR12259">
    <property type="entry name" value="RGS-GAIP INTERACTING PROTEIN GIPC"/>
    <property type="match status" value="1"/>
</dbReference>
<protein>
    <submittedName>
        <fullName evidence="3">RGS-GAIP interacting protein GIPC</fullName>
    </submittedName>
</protein>
<dbReference type="CDD" id="cd21180">
    <property type="entry name" value="GH2_GIPC"/>
    <property type="match status" value="1"/>
</dbReference>
<evidence type="ECO:0000313" key="3">
    <source>
        <dbReference type="EMBL" id="EGD76474.1"/>
    </source>
</evidence>
<evidence type="ECO:0000256" key="1">
    <source>
        <dbReference type="ARBA" id="ARBA00009011"/>
    </source>
</evidence>
<comment type="similarity">
    <text evidence="1">Belongs to the GIPC family.</text>
</comment>
<dbReference type="PROSITE" id="PS50106">
    <property type="entry name" value="PDZ"/>
    <property type="match status" value="1"/>
</dbReference>
<dbReference type="InterPro" id="IPR055349">
    <property type="entry name" value="GH2_GIPC"/>
</dbReference>
<name>F2UH75_SALR5</name>
<sequence>MPKDRPLPAAPSGSQVPAEQIDMVFHCQLAHGSATKQIRDFTNVKQLYESIAKAFGIPTADILYITLNTHKVDMTRLLGGQIGLDDFLFAHVKGDSKTAKVVKDGPALGLTISDNGAGYAFIKKIRDGSLMSKVANIGVGDHIASINGNDMTGCRHFEVARMLKEIPIGAEFTLTLVEPKKSLEAIAPRAQAAGTGDVKAGAGKKTLRMKRNGTAVVEDEPTTEVAAVVGKIDELLDQHVGIKDQELSTTIYDLAKASKAADDFAGKLDEELADFEFPDDFVLDAYELVTK</sequence>
<dbReference type="KEGG" id="sre:PTSG_07590"/>
<dbReference type="FunFam" id="2.30.42.10:FF:000097">
    <property type="entry name" value="PDZ domain-containing protein GIPC1 isoform 1"/>
    <property type="match status" value="1"/>
</dbReference>
<reference evidence="3" key="1">
    <citation type="submission" date="2009-08" db="EMBL/GenBank/DDBJ databases">
        <title>Annotation of Salpingoeca rosetta.</title>
        <authorList>
            <consortium name="The Broad Institute Genome Sequencing Platform"/>
            <person name="Russ C."/>
            <person name="Cuomo C."/>
            <person name="Burger G."/>
            <person name="Gray M.W."/>
            <person name="Holland P.W.H."/>
            <person name="King N."/>
            <person name="Lang F.B.F."/>
            <person name="Roger A.J."/>
            <person name="Ruiz-Trillo I."/>
            <person name="Young S.K."/>
            <person name="Zeng Q."/>
            <person name="Gargeya S."/>
            <person name="Alvarado L."/>
            <person name="Berlin A."/>
            <person name="Chapman S.B."/>
            <person name="Chen Z."/>
            <person name="Freedman E."/>
            <person name="Gellesch M."/>
            <person name="Goldberg J."/>
            <person name="Griggs A."/>
            <person name="Gujja S."/>
            <person name="Heilman E."/>
            <person name="Heiman D."/>
            <person name="Howarth C."/>
            <person name="Mehta T."/>
            <person name="Neiman D."/>
            <person name="Pearson M."/>
            <person name="Roberts A."/>
            <person name="Saif S."/>
            <person name="Shea T."/>
            <person name="Shenoy N."/>
            <person name="Sisk P."/>
            <person name="Stolte C."/>
            <person name="Sykes S."/>
            <person name="White J."/>
            <person name="Yandava C."/>
            <person name="Haas B."/>
            <person name="Nusbaum C."/>
            <person name="Birren B."/>
        </authorList>
    </citation>
    <scope>NUCLEOTIDE SEQUENCE [LARGE SCALE GENOMIC DNA]</scope>
    <source>
        <strain evidence="3">ATCC 50818</strain>
    </source>
</reference>
<evidence type="ECO:0000259" key="2">
    <source>
        <dbReference type="PROSITE" id="PS50106"/>
    </source>
</evidence>
<keyword evidence="4" id="KW-1185">Reference proteome</keyword>
<dbReference type="CDD" id="cd06707">
    <property type="entry name" value="PDZ_GIPC"/>
    <property type="match status" value="1"/>
</dbReference>
<dbReference type="eggNOG" id="KOG3938">
    <property type="taxonomic scope" value="Eukaryota"/>
</dbReference>